<proteinExistence type="inferred from homology"/>
<comment type="cofactor">
    <cofactor evidence="1">
        <name>heme</name>
        <dbReference type="ChEBI" id="CHEBI:30413"/>
    </cofactor>
    <text evidence="1">Binds 1 heme group per subunit.</text>
</comment>
<name>A0ABT0IC14_9ACTN</name>
<evidence type="ECO:0000313" key="3">
    <source>
        <dbReference type="EMBL" id="MCK8678861.1"/>
    </source>
</evidence>
<keyword evidence="1" id="KW-0479">Metal-binding</keyword>
<dbReference type="InterPro" id="IPR004981">
    <property type="entry name" value="Trp_2_3_dOase"/>
</dbReference>
<dbReference type="RefSeq" id="WP_248634510.1">
    <property type="nucleotide sequence ID" value="NZ_JALPTH010000014.1"/>
</dbReference>
<dbReference type="PANTHER" id="PTHR10138:SF0">
    <property type="entry name" value="TRYPTOPHAN 2,3-DIOXYGENASE"/>
    <property type="match status" value="1"/>
</dbReference>
<accession>A0ABT0IC14</accession>
<dbReference type="InterPro" id="IPR037217">
    <property type="entry name" value="Trp/Indoleamine_2_3_dOase-like"/>
</dbReference>
<organism evidence="3 4">
    <name type="scientific">Streptomyces lichenis</name>
    <dbReference type="NCBI Taxonomy" id="2306967"/>
    <lineage>
        <taxon>Bacteria</taxon>
        <taxon>Bacillati</taxon>
        <taxon>Actinomycetota</taxon>
        <taxon>Actinomycetes</taxon>
        <taxon>Kitasatosporales</taxon>
        <taxon>Streptomycetaceae</taxon>
        <taxon>Streptomyces</taxon>
    </lineage>
</organism>
<dbReference type="Proteomes" id="UP001522868">
    <property type="component" value="Unassembled WGS sequence"/>
</dbReference>
<dbReference type="HAMAP" id="MF_01972">
    <property type="entry name" value="T23O"/>
    <property type="match status" value="1"/>
</dbReference>
<evidence type="ECO:0000313" key="4">
    <source>
        <dbReference type="Proteomes" id="UP001522868"/>
    </source>
</evidence>
<protein>
    <recommendedName>
        <fullName evidence="1">Tryptophan 2,3-dioxygenase</fullName>
        <shortName evidence="1">TDO</shortName>
        <ecNumber evidence="1">1.13.11.11</ecNumber>
    </recommendedName>
    <alternativeName>
        <fullName evidence="1">Tryptamin 2,3-dioxygenase</fullName>
    </alternativeName>
    <alternativeName>
        <fullName evidence="1">Tryptophan oxygenase</fullName>
        <shortName evidence="1">TO</shortName>
        <shortName evidence="1">TRPO</shortName>
    </alternativeName>
    <alternativeName>
        <fullName evidence="1">Tryptophan pyrrolase</fullName>
    </alternativeName>
    <alternativeName>
        <fullName evidence="1">Tryptophanase</fullName>
    </alternativeName>
</protein>
<keyword evidence="1" id="KW-0408">Iron</keyword>
<keyword evidence="1" id="KW-0560">Oxidoreductase</keyword>
<keyword evidence="1" id="KW-0223">Dioxygenase</keyword>
<comment type="similarity">
    <text evidence="1">Belongs to the tryptophan 2,3-dioxygenase family.</text>
</comment>
<feature type="compositionally biased region" description="Gly residues" evidence="2">
    <location>
        <begin position="8"/>
        <end position="25"/>
    </location>
</feature>
<evidence type="ECO:0000256" key="1">
    <source>
        <dbReference type="HAMAP-Rule" id="MF_01972"/>
    </source>
</evidence>
<dbReference type="PANTHER" id="PTHR10138">
    <property type="entry name" value="TRYPTOPHAN 2,3-DIOXYGENASE"/>
    <property type="match status" value="1"/>
</dbReference>
<feature type="region of interest" description="Disordered" evidence="2">
    <location>
        <begin position="1"/>
        <end position="25"/>
    </location>
</feature>
<feature type="binding site" evidence="1">
    <location>
        <position position="261"/>
    </location>
    <ligand>
        <name>substrate</name>
    </ligand>
</feature>
<dbReference type="Pfam" id="PF03301">
    <property type="entry name" value="Trp_dioxygenase"/>
    <property type="match status" value="2"/>
</dbReference>
<feature type="binding site" evidence="1">
    <location>
        <position position="123"/>
    </location>
    <ligand>
        <name>substrate</name>
    </ligand>
</feature>
<dbReference type="SUPFAM" id="SSF140959">
    <property type="entry name" value="Indolic compounds 2,3-dioxygenase-like"/>
    <property type="match status" value="1"/>
</dbReference>
<gene>
    <name evidence="1" type="primary">kynA</name>
    <name evidence="3" type="ORF">M1O15_15965</name>
</gene>
<feature type="binding site" description="axial binding residue" evidence="1">
    <location>
        <position position="247"/>
    </location>
    <ligand>
        <name>heme</name>
        <dbReference type="ChEBI" id="CHEBI:30413"/>
    </ligand>
    <ligandPart>
        <name>Fe</name>
        <dbReference type="ChEBI" id="CHEBI:18248"/>
    </ligandPart>
</feature>
<dbReference type="EMBL" id="JALPTH010000014">
    <property type="protein sequence ID" value="MCK8678861.1"/>
    <property type="molecule type" value="Genomic_DNA"/>
</dbReference>
<comment type="caution">
    <text evidence="1">Lacks conserved residue(s) required for the propagation of feature annotation.</text>
</comment>
<keyword evidence="1" id="KW-0823">Tryptophan catabolism</keyword>
<comment type="caution">
    <text evidence="3">The sequence shown here is derived from an EMBL/GenBank/DDBJ whole genome shotgun (WGS) entry which is preliminary data.</text>
</comment>
<dbReference type="Gene3D" id="1.20.58.480">
    <property type="match status" value="1"/>
</dbReference>
<comment type="pathway">
    <text evidence="1">Amino-acid degradation; L-tryptophan degradation via kynurenine pathway; L-kynurenine from L-tryptophan: step 1/2.</text>
</comment>
<sequence length="289" mass="31421">MTVDEGAGEVGGGRPTGGCPFGGGSAPGTTPYASYARMDELLALQHPLSTADTEPGFIIMSQVKELLFKLLHTELSTARDQLAKDLVDEALWTLRRSARVQQVLLVSWDTFSVLSPVEFAEFRDVLGSASGFQSVGYRRLEFLLGNKNPAMASPHRGTAGYDAVVGQLGEPSLYDAALELLVRRGLLAAPEDGRSEKGAAEPYRVGAEVEEAWRAVYRDPVRHRDLHLLAEALMDTAEQFARWRYTHLLTVQRVLGAKPGTGGTEGVAWLAGISGHRFFPELWSVRAAL</sequence>
<comment type="catalytic activity">
    <reaction evidence="1">
        <text>L-tryptophan + O2 = N-formyl-L-kynurenine</text>
        <dbReference type="Rhea" id="RHEA:24536"/>
        <dbReference type="ChEBI" id="CHEBI:15379"/>
        <dbReference type="ChEBI" id="CHEBI:57912"/>
        <dbReference type="ChEBI" id="CHEBI:58629"/>
        <dbReference type="EC" id="1.13.11.11"/>
    </reaction>
</comment>
<reference evidence="3 4" key="1">
    <citation type="submission" date="2022-04" db="EMBL/GenBank/DDBJ databases">
        <title>Streptomyces sp. nov. LCR6-01 isolated from Lichen of Dirinaria sp.</title>
        <authorList>
            <person name="Kanchanasin P."/>
            <person name="Tanasupawat S."/>
            <person name="Phongsopitanun W."/>
        </authorList>
    </citation>
    <scope>NUCLEOTIDE SEQUENCE [LARGE SCALE GENOMIC DNA]</scope>
    <source>
        <strain evidence="3 4">LCR6-01</strain>
    </source>
</reference>
<comment type="function">
    <text evidence="1">Heme-dependent dioxygenase that catalyzes the oxidative cleavage of the L-tryptophan (L-Trp) pyrrole ring and converts L-tryptophan to N-formyl-L-kynurenine. Catalyzes the oxidative cleavage of the indole moiety.</text>
</comment>
<keyword evidence="4" id="KW-1185">Reference proteome</keyword>
<comment type="subunit">
    <text evidence="1">Homotetramer.</text>
</comment>
<dbReference type="EC" id="1.13.11.11" evidence="1"/>
<keyword evidence="1" id="KW-0349">Heme</keyword>
<evidence type="ECO:0000256" key="2">
    <source>
        <dbReference type="SAM" id="MobiDB-lite"/>
    </source>
</evidence>